<dbReference type="Proteomes" id="UP001218246">
    <property type="component" value="Unassembled WGS sequence"/>
</dbReference>
<proteinExistence type="predicted"/>
<protein>
    <submittedName>
        <fullName evidence="1">TasA family protein</fullName>
    </submittedName>
</protein>
<sequence length="200" mass="21711">MSLKQKLGMGVASAALGLSLIGGGTVAYFSDKVETTNTFAAGTLDLSVDPEVIIDVDKIKPGDEMERAFQLVNKGTLKIKDVNLISNYEVIDAKGDNDGADFGEHIKVEFLWNLDKGTQPVFETTLAELKAATVDGKGIDLVDKGVVKYEGQGLAPGKDDTFYVKFSFVDNQEDQNVFQGDQLKLNWTFNATQGKPNPEK</sequence>
<evidence type="ECO:0000313" key="1">
    <source>
        <dbReference type="EMBL" id="MDG5753812.1"/>
    </source>
</evidence>
<dbReference type="RefSeq" id="WP_278018329.1">
    <property type="nucleotide sequence ID" value="NZ_JARRRY010000009.1"/>
</dbReference>
<organism evidence="1 2">
    <name type="scientific">Ectobacillus antri</name>
    <dbReference type="NCBI Taxonomy" id="2486280"/>
    <lineage>
        <taxon>Bacteria</taxon>
        <taxon>Bacillati</taxon>
        <taxon>Bacillota</taxon>
        <taxon>Bacilli</taxon>
        <taxon>Bacillales</taxon>
        <taxon>Bacillaceae</taxon>
        <taxon>Ectobacillus</taxon>
    </lineage>
</organism>
<dbReference type="Pfam" id="PF12389">
    <property type="entry name" value="Peptidase_M73"/>
    <property type="match status" value="1"/>
</dbReference>
<gene>
    <name evidence="1" type="ORF">P6P90_07475</name>
</gene>
<evidence type="ECO:0000313" key="2">
    <source>
        <dbReference type="Proteomes" id="UP001218246"/>
    </source>
</evidence>
<keyword evidence="2" id="KW-1185">Reference proteome</keyword>
<reference evidence="1 2" key="1">
    <citation type="submission" date="2023-04" db="EMBL/GenBank/DDBJ databases">
        <title>Ectobacillus antri isolated from activated sludge.</title>
        <authorList>
            <person name="Yan P."/>
            <person name="Liu X."/>
        </authorList>
    </citation>
    <scope>NUCLEOTIDE SEQUENCE [LARGE SCALE GENOMIC DNA]</scope>
    <source>
        <strain evidence="1 2">C18H</strain>
    </source>
</reference>
<dbReference type="EMBL" id="JARULN010000004">
    <property type="protein sequence ID" value="MDG5753812.1"/>
    <property type="molecule type" value="Genomic_DNA"/>
</dbReference>
<dbReference type="InterPro" id="IPR023833">
    <property type="entry name" value="Signal_pept_SipW-depend-type"/>
</dbReference>
<accession>A0ABT6H391</accession>
<name>A0ABT6H391_9BACI</name>
<dbReference type="InterPro" id="IPR022121">
    <property type="entry name" value="Peptidase_M73_camelysin"/>
</dbReference>
<comment type="caution">
    <text evidence="1">The sequence shown here is derived from an EMBL/GenBank/DDBJ whole genome shotgun (WGS) entry which is preliminary data.</text>
</comment>
<dbReference type="NCBIfam" id="TIGR04088">
    <property type="entry name" value="cognate_SipW"/>
    <property type="match status" value="1"/>
</dbReference>